<dbReference type="RefSeq" id="WP_115714969.1">
    <property type="nucleotide sequence ID" value="NZ_AP019695.1"/>
</dbReference>
<sequence length="253" mass="28819">MNDWFTIESIDQDTYVISEYKHWEETHCYLLNGTTQSLLIDTGLGICNISKIVARLTNNPVTAIATHIHWDHIGGLAYYPNFYVHEKELSWLSGEFPLPLELVKKNITECCALPKDFDIHNYHIFQGKPTAVLHGGEEISLGNRTIKVFHTPGHSPGHMCFWEKEKGYLFTGDLVYKGTLAAWFPSTDPEAYLNSLETVSQLPAKQVFPAHHSLDIQPEIIIRMKDVLQQLKTEGKLHHGGGTFSFREWSIKL</sequence>
<dbReference type="PANTHER" id="PTHR42951">
    <property type="entry name" value="METALLO-BETA-LACTAMASE DOMAIN-CONTAINING"/>
    <property type="match status" value="1"/>
</dbReference>
<organism evidence="2 3">
    <name type="scientific">Amedibacterium intestinale</name>
    <dbReference type="NCBI Taxonomy" id="2583452"/>
    <lineage>
        <taxon>Bacteria</taxon>
        <taxon>Bacillati</taxon>
        <taxon>Bacillota</taxon>
        <taxon>Erysipelotrichia</taxon>
        <taxon>Erysipelotrichales</taxon>
        <taxon>Erysipelotrichaceae</taxon>
        <taxon>Amedibacterium</taxon>
    </lineage>
</organism>
<dbReference type="InterPro" id="IPR050855">
    <property type="entry name" value="NDM-1-like"/>
</dbReference>
<dbReference type="EMBL" id="AP019695">
    <property type="protein sequence ID" value="BBK21769.1"/>
    <property type="molecule type" value="Genomic_DNA"/>
</dbReference>
<dbReference type="Gene3D" id="3.60.15.10">
    <property type="entry name" value="Ribonuclease Z/Hydroxyacylglutathione hydrolase-like"/>
    <property type="match status" value="1"/>
</dbReference>
<name>A0A6N4TG77_9FIRM</name>
<dbReference type="SUPFAM" id="SSF56281">
    <property type="entry name" value="Metallo-hydrolase/oxidoreductase"/>
    <property type="match status" value="1"/>
</dbReference>
<keyword evidence="3" id="KW-1185">Reference proteome</keyword>
<dbReference type="PANTHER" id="PTHR42951:SF4">
    <property type="entry name" value="ACYL-COENZYME A THIOESTERASE MBLAC2"/>
    <property type="match status" value="1"/>
</dbReference>
<dbReference type="GO" id="GO:0016787">
    <property type="term" value="F:hydrolase activity"/>
    <property type="evidence" value="ECO:0007669"/>
    <property type="project" value="UniProtKB-KW"/>
</dbReference>
<evidence type="ECO:0000259" key="1">
    <source>
        <dbReference type="SMART" id="SM00849"/>
    </source>
</evidence>
<dbReference type="Proteomes" id="UP000464754">
    <property type="component" value="Chromosome"/>
</dbReference>
<dbReference type="InterPro" id="IPR001279">
    <property type="entry name" value="Metallo-B-lactamas"/>
</dbReference>
<dbReference type="KEGG" id="aarg:Aargi30884_06720"/>
<reference evidence="3" key="1">
    <citation type="submission" date="2019-05" db="EMBL/GenBank/DDBJ databases">
        <title>Complete genome sequencing of Absiella argi strain JCM 30884.</title>
        <authorList>
            <person name="Sakamoto M."/>
            <person name="Murakami T."/>
            <person name="Mori H."/>
        </authorList>
    </citation>
    <scope>NUCLEOTIDE SEQUENCE [LARGE SCALE GENOMIC DNA]</scope>
    <source>
        <strain evidence="3">JCM 30884</strain>
    </source>
</reference>
<dbReference type="InterPro" id="IPR036866">
    <property type="entry name" value="RibonucZ/Hydroxyglut_hydro"/>
</dbReference>
<dbReference type="AlphaFoldDB" id="A0A6N4TG77"/>
<gene>
    <name evidence="2" type="ORF">Aargi30884_06720</name>
</gene>
<protein>
    <submittedName>
        <fullName evidence="2">MBL fold metallo-hydrolase</fullName>
    </submittedName>
</protein>
<dbReference type="Pfam" id="PF00753">
    <property type="entry name" value="Lactamase_B"/>
    <property type="match status" value="1"/>
</dbReference>
<feature type="domain" description="Metallo-beta-lactamase" evidence="1">
    <location>
        <begin position="25"/>
        <end position="211"/>
    </location>
</feature>
<evidence type="ECO:0000313" key="3">
    <source>
        <dbReference type="Proteomes" id="UP000464754"/>
    </source>
</evidence>
<proteinExistence type="predicted"/>
<accession>A0A6N4TG77</accession>
<keyword evidence="2" id="KW-0378">Hydrolase</keyword>
<dbReference type="SMART" id="SM00849">
    <property type="entry name" value="Lactamase_B"/>
    <property type="match status" value="1"/>
</dbReference>
<evidence type="ECO:0000313" key="2">
    <source>
        <dbReference type="EMBL" id="BBK21769.1"/>
    </source>
</evidence>